<keyword evidence="7" id="KW-0479">Metal-binding</keyword>
<protein>
    <submittedName>
        <fullName evidence="13">Cytochrome d oxidase cyd, subunit II</fullName>
    </submittedName>
</protein>
<dbReference type="RefSeq" id="WP_014888664.1">
    <property type="nucleotide sequence ID" value="NC_018420.1"/>
</dbReference>
<keyword evidence="4" id="KW-1003">Cell membrane</keyword>
<proteinExistence type="inferred from homology"/>
<accession>J3TG79</accession>
<feature type="transmembrane region" description="Helical" evidence="12">
    <location>
        <begin position="264"/>
        <end position="282"/>
    </location>
</feature>
<evidence type="ECO:0000313" key="13">
    <source>
        <dbReference type="EMBL" id="AFP85367.1"/>
    </source>
</evidence>
<comment type="similarity">
    <text evidence="2">Belongs to the cytochrome ubiquinol oxidase subunit 2 family.</text>
</comment>
<dbReference type="InterPro" id="IPR003317">
    <property type="entry name" value="Cyt-d_oxidase_su2"/>
</dbReference>
<feature type="transmembrane region" description="Helical" evidence="12">
    <location>
        <begin position="289"/>
        <end position="315"/>
    </location>
</feature>
<dbReference type="HOGENOM" id="CLU_049294_0_0_6"/>
<keyword evidence="11 12" id="KW-0472">Membrane</keyword>
<evidence type="ECO:0000256" key="3">
    <source>
        <dbReference type="ARBA" id="ARBA00022448"/>
    </source>
</evidence>
<name>J3TG79_9ENTR</name>
<evidence type="ECO:0000256" key="4">
    <source>
        <dbReference type="ARBA" id="ARBA00022475"/>
    </source>
</evidence>
<dbReference type="GO" id="GO:0009055">
    <property type="term" value="F:electron transfer activity"/>
    <property type="evidence" value="ECO:0007669"/>
    <property type="project" value="TreeGrafter"/>
</dbReference>
<keyword evidence="6 12" id="KW-0812">Transmembrane</keyword>
<evidence type="ECO:0000256" key="8">
    <source>
        <dbReference type="ARBA" id="ARBA00022982"/>
    </source>
</evidence>
<evidence type="ECO:0000256" key="6">
    <source>
        <dbReference type="ARBA" id="ARBA00022692"/>
    </source>
</evidence>
<dbReference type="GO" id="GO:0019646">
    <property type="term" value="P:aerobic electron transport chain"/>
    <property type="evidence" value="ECO:0007669"/>
    <property type="project" value="TreeGrafter"/>
</dbReference>
<keyword evidence="3" id="KW-0813">Transport</keyword>
<keyword evidence="5" id="KW-0349">Heme</keyword>
<evidence type="ECO:0000256" key="1">
    <source>
        <dbReference type="ARBA" id="ARBA00004651"/>
    </source>
</evidence>
<dbReference type="KEGG" id="sehc:A35E_00042"/>
<evidence type="ECO:0000256" key="10">
    <source>
        <dbReference type="ARBA" id="ARBA00023004"/>
    </source>
</evidence>
<dbReference type="PANTHER" id="PTHR43141">
    <property type="entry name" value="CYTOCHROME BD2 SUBUNIT II"/>
    <property type="match status" value="1"/>
</dbReference>
<feature type="transmembrane region" description="Helical" evidence="12">
    <location>
        <begin position="118"/>
        <end position="140"/>
    </location>
</feature>
<dbReference type="OrthoDB" id="9776710at2"/>
<dbReference type="GO" id="GO:0016682">
    <property type="term" value="F:oxidoreductase activity, acting on diphenols and related substances as donors, oxygen as acceptor"/>
    <property type="evidence" value="ECO:0007669"/>
    <property type="project" value="TreeGrafter"/>
</dbReference>
<evidence type="ECO:0000256" key="11">
    <source>
        <dbReference type="ARBA" id="ARBA00023136"/>
    </source>
</evidence>
<evidence type="ECO:0000256" key="5">
    <source>
        <dbReference type="ARBA" id="ARBA00022617"/>
    </source>
</evidence>
<dbReference type="NCBIfam" id="TIGR00203">
    <property type="entry name" value="cydB"/>
    <property type="match status" value="1"/>
</dbReference>
<dbReference type="GO" id="GO:0005886">
    <property type="term" value="C:plasma membrane"/>
    <property type="evidence" value="ECO:0007669"/>
    <property type="project" value="UniProtKB-SubCell"/>
</dbReference>
<dbReference type="Proteomes" id="UP000003937">
    <property type="component" value="Chromosome"/>
</dbReference>
<dbReference type="GO" id="GO:0070069">
    <property type="term" value="C:cytochrome complex"/>
    <property type="evidence" value="ECO:0007669"/>
    <property type="project" value="TreeGrafter"/>
</dbReference>
<dbReference type="PIRSF" id="PIRSF000267">
    <property type="entry name" value="Cyt_oxidse_sub2"/>
    <property type="match status" value="1"/>
</dbReference>
<keyword evidence="9 12" id="KW-1133">Transmembrane helix</keyword>
<feature type="transmembrane region" description="Helical" evidence="12">
    <location>
        <begin position="12"/>
        <end position="40"/>
    </location>
</feature>
<feature type="transmembrane region" description="Helical" evidence="12">
    <location>
        <begin position="160"/>
        <end position="182"/>
    </location>
</feature>
<feature type="transmembrane region" description="Helical" evidence="12">
    <location>
        <begin position="86"/>
        <end position="106"/>
    </location>
</feature>
<keyword evidence="8" id="KW-0249">Electron transport</keyword>
<feature type="transmembrane region" description="Helical" evidence="12">
    <location>
        <begin position="339"/>
        <end position="360"/>
    </location>
</feature>
<dbReference type="GO" id="GO:0046872">
    <property type="term" value="F:metal ion binding"/>
    <property type="evidence" value="ECO:0007669"/>
    <property type="project" value="UniProtKB-KW"/>
</dbReference>
<organism evidence="13 14">
    <name type="scientific">secondary endosymbiont of Heteropsylla cubana</name>
    <dbReference type="NCBI Taxonomy" id="134287"/>
    <lineage>
        <taxon>Bacteria</taxon>
        <taxon>Pseudomonadati</taxon>
        <taxon>Pseudomonadota</taxon>
        <taxon>Gammaproteobacteria</taxon>
        <taxon>Enterobacterales</taxon>
        <taxon>Enterobacteriaceae</taxon>
        <taxon>aphid secondary symbionts</taxon>
    </lineage>
</organism>
<feature type="transmembrane region" description="Helical" evidence="12">
    <location>
        <begin position="203"/>
        <end position="226"/>
    </location>
</feature>
<evidence type="ECO:0000256" key="7">
    <source>
        <dbReference type="ARBA" id="ARBA00022723"/>
    </source>
</evidence>
<gene>
    <name evidence="13" type="ORF">A35E_00042</name>
</gene>
<dbReference type="STRING" id="134287.A35E_00042"/>
<dbReference type="AlphaFoldDB" id="J3TG79"/>
<dbReference type="PANTHER" id="PTHR43141:SF5">
    <property type="entry name" value="CYTOCHROME BD-I UBIQUINOL OXIDASE SUBUNIT 2"/>
    <property type="match status" value="1"/>
</dbReference>
<sequence precursor="true">MFSYELLRVFWWVVIGLLLIGFAITNGFDMGVGILMRLFGRNDIERRIMINTIAPHWDGNQVWLIATGGALFAAWPIVYATAFSSFYTAMILILTSLFFRPVGFDYRSKINNSYWRNLWDWGIFIGSIVSPVLIGVIFGNLLQGIPFYIDEYCHIYYNGYFFQMLNPFSLLLGVVSLSMFVTQGASYLQIRTTGNLQMRMRIITQYTSLITIVTFLLASILVIYYIEGFTITSVIDRNACSNPLKKEVTYQIGAWLSNYQSNKILWIVPALGMILPLFTITFSRSCRGVSAFVSSSLSLTFIILTAGITLFPFIIPSTTMPNGSLTIWDATSSLQTLKIMAIITIIFMPIVLFYTIWCYYKMLGRITTQYIQKNTHSLY</sequence>
<evidence type="ECO:0000313" key="14">
    <source>
        <dbReference type="Proteomes" id="UP000003937"/>
    </source>
</evidence>
<evidence type="ECO:0000256" key="12">
    <source>
        <dbReference type="SAM" id="Phobius"/>
    </source>
</evidence>
<keyword evidence="14" id="KW-1185">Reference proteome</keyword>
<dbReference type="PATRIC" id="fig|134287.3.peg.42"/>
<feature type="transmembrane region" description="Helical" evidence="12">
    <location>
        <begin position="61"/>
        <end position="80"/>
    </location>
</feature>
<evidence type="ECO:0000256" key="9">
    <source>
        <dbReference type="ARBA" id="ARBA00022989"/>
    </source>
</evidence>
<dbReference type="Pfam" id="PF02322">
    <property type="entry name" value="Cyt_bd_oxida_II"/>
    <property type="match status" value="1"/>
</dbReference>
<dbReference type="EMBL" id="CP003547">
    <property type="protein sequence ID" value="AFP85367.1"/>
    <property type="molecule type" value="Genomic_DNA"/>
</dbReference>
<keyword evidence="10" id="KW-0408">Iron</keyword>
<evidence type="ECO:0000256" key="2">
    <source>
        <dbReference type="ARBA" id="ARBA00007543"/>
    </source>
</evidence>
<reference evidence="13 14" key="1">
    <citation type="journal article" date="2012" name="Mol. Biol. Evol.">
        <title>Genome reduction and co-evolution between the primary and secondary bacterial symbionts of psyllids.</title>
        <authorList>
            <person name="Sloan D.B."/>
            <person name="Moran N.A."/>
        </authorList>
    </citation>
    <scope>NUCLEOTIDE SEQUENCE [LARGE SCALE GENOMIC DNA]</scope>
    <source>
        <strain evidence="13">Hcub_S</strain>
    </source>
</reference>
<comment type="subcellular location">
    <subcellularLocation>
        <location evidence="1">Cell membrane</location>
        <topology evidence="1">Multi-pass membrane protein</topology>
    </subcellularLocation>
</comment>